<dbReference type="SUPFAM" id="SSF55826">
    <property type="entry name" value="YbaK/ProRS associated domain"/>
    <property type="match status" value="1"/>
</dbReference>
<feature type="domain" description="YbaK/aminoacyl-tRNA synthetase-associated" evidence="2">
    <location>
        <begin position="117"/>
        <end position="240"/>
    </location>
</feature>
<dbReference type="OMA" id="HIDWKLG"/>
<dbReference type="PANTHER" id="PTHR30411">
    <property type="entry name" value="CYTOPLASMIC PROTEIN"/>
    <property type="match status" value="1"/>
</dbReference>
<dbReference type="Gramene" id="Pp3c24_4050V3.2">
    <property type="protein sequence ID" value="Pp3c24_4050V3.2"/>
    <property type="gene ID" value="Pp3c24_4050"/>
</dbReference>
<gene>
    <name evidence="4" type="primary">LOC112276647</name>
    <name evidence="3" type="ORF">PHYPA_028592</name>
</gene>
<dbReference type="EnsemblPlants" id="Pp3c24_4050V3.2">
    <property type="protein sequence ID" value="Pp3c24_4050V3.2"/>
    <property type="gene ID" value="Pp3c24_4050"/>
</dbReference>
<protein>
    <recommendedName>
        <fullName evidence="2">YbaK/aminoacyl-tRNA synthetase-associated domain-containing protein</fullName>
    </recommendedName>
</protein>
<feature type="region of interest" description="Disordered" evidence="1">
    <location>
        <begin position="37"/>
        <end position="56"/>
    </location>
</feature>
<dbReference type="GO" id="GO:0002161">
    <property type="term" value="F:aminoacyl-tRNA deacylase activity"/>
    <property type="evidence" value="ECO:0000318"/>
    <property type="project" value="GO_Central"/>
</dbReference>
<reference evidence="3 5" key="2">
    <citation type="journal article" date="2018" name="Plant J.">
        <title>The Physcomitrella patens chromosome-scale assembly reveals moss genome structure and evolution.</title>
        <authorList>
            <person name="Lang D."/>
            <person name="Ullrich K.K."/>
            <person name="Murat F."/>
            <person name="Fuchs J."/>
            <person name="Jenkins J."/>
            <person name="Haas F.B."/>
            <person name="Piednoel M."/>
            <person name="Gundlach H."/>
            <person name="Van Bel M."/>
            <person name="Meyberg R."/>
            <person name="Vives C."/>
            <person name="Morata J."/>
            <person name="Symeonidi A."/>
            <person name="Hiss M."/>
            <person name="Muchero W."/>
            <person name="Kamisugi Y."/>
            <person name="Saleh O."/>
            <person name="Blanc G."/>
            <person name="Decker E.L."/>
            <person name="van Gessel N."/>
            <person name="Grimwood J."/>
            <person name="Hayes R.D."/>
            <person name="Graham S.W."/>
            <person name="Gunter L.E."/>
            <person name="McDaniel S.F."/>
            <person name="Hoernstein S.N.W."/>
            <person name="Larsson A."/>
            <person name="Li F.W."/>
            <person name="Perroud P.F."/>
            <person name="Phillips J."/>
            <person name="Ranjan P."/>
            <person name="Rokshar D.S."/>
            <person name="Rothfels C.J."/>
            <person name="Schneider L."/>
            <person name="Shu S."/>
            <person name="Stevenson D.W."/>
            <person name="Thummler F."/>
            <person name="Tillich M."/>
            <person name="Villarreal Aguilar J.C."/>
            <person name="Widiez T."/>
            <person name="Wong G.K."/>
            <person name="Wymore A."/>
            <person name="Zhang Y."/>
            <person name="Zimmer A.D."/>
            <person name="Quatrano R.S."/>
            <person name="Mayer K.F.X."/>
            <person name="Goodstein D."/>
            <person name="Casacuberta J.M."/>
            <person name="Vandepoele K."/>
            <person name="Reski R."/>
            <person name="Cuming A.C."/>
            <person name="Tuskan G.A."/>
            <person name="Maumus F."/>
            <person name="Salse J."/>
            <person name="Schmutz J."/>
            <person name="Rensing S.A."/>
        </authorList>
    </citation>
    <scope>NUCLEOTIDE SEQUENCE [LARGE SCALE GENOMIC DNA]</scope>
    <source>
        <strain evidence="4 5">cv. Gransden 2004</strain>
    </source>
</reference>
<sequence length="251" mass="28039">MVEEAAARVAALEQRQLFILQSIANLELRLSGIKKLESSGGHTGSSAGDCTSEDPIERREPAKTPICDIVEQRLSKLLQAAGASEFVFKTVPSDYYDRSYEQRRDLLSAASVDHLCKSIVMVNTQAHESVKDCSDRKNSKYYVIVIQYTARLNAEKVKAFVHSLNEGKIPKKRFNLRLAPEEESNQLTGFEHNAVTPIGMRTDIPVILSDAIVQLSPRFFWLGGGEVDLKLGTKTDEFIKIVKPFITDCTY</sequence>
<dbReference type="Gramene" id="Pp3c24_4050V3.1">
    <property type="protein sequence ID" value="Pp3c24_4050V3.1"/>
    <property type="gene ID" value="Pp3c24_4050"/>
</dbReference>
<dbReference type="Gene3D" id="3.90.960.10">
    <property type="entry name" value="YbaK/aminoacyl-tRNA synthetase-associated domain"/>
    <property type="match status" value="1"/>
</dbReference>
<dbReference type="KEGG" id="ppp:112276647"/>
<dbReference type="PaxDb" id="3218-PP1S18_90V6.1"/>
<dbReference type="CDD" id="cd04332">
    <property type="entry name" value="YbaK_like"/>
    <property type="match status" value="1"/>
</dbReference>
<organism evidence="3">
    <name type="scientific">Physcomitrium patens</name>
    <name type="common">Spreading-leaved earth moss</name>
    <name type="synonym">Physcomitrella patens</name>
    <dbReference type="NCBI Taxonomy" id="3218"/>
    <lineage>
        <taxon>Eukaryota</taxon>
        <taxon>Viridiplantae</taxon>
        <taxon>Streptophyta</taxon>
        <taxon>Embryophyta</taxon>
        <taxon>Bryophyta</taxon>
        <taxon>Bryophytina</taxon>
        <taxon>Bryopsida</taxon>
        <taxon>Funariidae</taxon>
        <taxon>Funariales</taxon>
        <taxon>Funariaceae</taxon>
        <taxon>Physcomitrium</taxon>
    </lineage>
</organism>
<dbReference type="GO" id="GO:0106074">
    <property type="term" value="P:aminoacyl-tRNA metabolism involved in translational fidelity"/>
    <property type="evidence" value="ECO:0000318"/>
    <property type="project" value="GO_Central"/>
</dbReference>
<accession>A0A2K1IFF2</accession>
<dbReference type="AlphaFoldDB" id="A0A2K1IFF2"/>
<dbReference type="EnsemblPlants" id="Pp3c24_4050V3.1">
    <property type="protein sequence ID" value="Pp3c24_4050V3.1"/>
    <property type="gene ID" value="Pp3c24_4050"/>
</dbReference>
<evidence type="ECO:0000313" key="4">
    <source>
        <dbReference type="EnsemblPlants" id="Pp3c24_4050V3.1"/>
    </source>
</evidence>
<name>A0A2K1IFF2_PHYPA</name>
<dbReference type="RefSeq" id="XP_024363905.1">
    <property type="nucleotide sequence ID" value="XM_024508137.2"/>
</dbReference>
<dbReference type="Pfam" id="PF04073">
    <property type="entry name" value="tRNA_edit"/>
    <property type="match status" value="1"/>
</dbReference>
<dbReference type="EMBL" id="ABEU02000024">
    <property type="protein sequence ID" value="PNR28000.1"/>
    <property type="molecule type" value="Genomic_DNA"/>
</dbReference>
<dbReference type="InterPro" id="IPR036754">
    <property type="entry name" value="YbaK/aa-tRNA-synt-asso_dom_sf"/>
</dbReference>
<dbReference type="STRING" id="3218.A0A2K1IFF2"/>
<dbReference type="InterPro" id="IPR007214">
    <property type="entry name" value="YbaK/aa-tRNA-synth-assoc-dom"/>
</dbReference>
<proteinExistence type="predicted"/>
<dbReference type="GeneID" id="112276647"/>
<evidence type="ECO:0000313" key="3">
    <source>
        <dbReference type="EMBL" id="PNR28000.1"/>
    </source>
</evidence>
<dbReference type="PANTHER" id="PTHR30411:SF4">
    <property type="entry name" value="YBAK_AMINOACYL-TRNA SYNTHETASE-ASSOCIATED DOMAIN-CONTAINING PROTEIN"/>
    <property type="match status" value="1"/>
</dbReference>
<evidence type="ECO:0000313" key="5">
    <source>
        <dbReference type="Proteomes" id="UP000006727"/>
    </source>
</evidence>
<dbReference type="OrthoDB" id="1058301at2759"/>
<reference evidence="3 5" key="1">
    <citation type="journal article" date="2008" name="Science">
        <title>The Physcomitrella genome reveals evolutionary insights into the conquest of land by plants.</title>
        <authorList>
            <person name="Rensing S."/>
            <person name="Lang D."/>
            <person name="Zimmer A."/>
            <person name="Terry A."/>
            <person name="Salamov A."/>
            <person name="Shapiro H."/>
            <person name="Nishiyama T."/>
            <person name="Perroud P.-F."/>
            <person name="Lindquist E."/>
            <person name="Kamisugi Y."/>
            <person name="Tanahashi T."/>
            <person name="Sakakibara K."/>
            <person name="Fujita T."/>
            <person name="Oishi K."/>
            <person name="Shin-I T."/>
            <person name="Kuroki Y."/>
            <person name="Toyoda A."/>
            <person name="Suzuki Y."/>
            <person name="Hashimoto A."/>
            <person name="Yamaguchi K."/>
            <person name="Sugano A."/>
            <person name="Kohara Y."/>
            <person name="Fujiyama A."/>
            <person name="Anterola A."/>
            <person name="Aoki S."/>
            <person name="Ashton N."/>
            <person name="Barbazuk W.B."/>
            <person name="Barker E."/>
            <person name="Bennetzen J."/>
            <person name="Bezanilla M."/>
            <person name="Blankenship R."/>
            <person name="Cho S.H."/>
            <person name="Dutcher S."/>
            <person name="Estelle M."/>
            <person name="Fawcett J.A."/>
            <person name="Gundlach H."/>
            <person name="Hanada K."/>
            <person name="Heyl A."/>
            <person name="Hicks K.A."/>
            <person name="Hugh J."/>
            <person name="Lohr M."/>
            <person name="Mayer K."/>
            <person name="Melkozernov A."/>
            <person name="Murata T."/>
            <person name="Nelson D."/>
            <person name="Pils B."/>
            <person name="Prigge M."/>
            <person name="Reiss B."/>
            <person name="Renner T."/>
            <person name="Rombauts S."/>
            <person name="Rushton P."/>
            <person name="Sanderfoot A."/>
            <person name="Schween G."/>
            <person name="Shiu S.-H."/>
            <person name="Stueber K."/>
            <person name="Theodoulou F.L."/>
            <person name="Tu H."/>
            <person name="Van de Peer Y."/>
            <person name="Verrier P.J."/>
            <person name="Waters E."/>
            <person name="Wood A."/>
            <person name="Yang L."/>
            <person name="Cove D."/>
            <person name="Cuming A."/>
            <person name="Hasebe M."/>
            <person name="Lucas S."/>
            <person name="Mishler D.B."/>
            <person name="Reski R."/>
            <person name="Grigoriev I."/>
            <person name="Quatrano R.S."/>
            <person name="Boore J.L."/>
        </authorList>
    </citation>
    <scope>NUCLEOTIDE SEQUENCE [LARGE SCALE GENOMIC DNA]</scope>
    <source>
        <strain evidence="4 5">cv. Gransden 2004</strain>
    </source>
</reference>
<keyword evidence="5" id="KW-1185">Reference proteome</keyword>
<reference evidence="4" key="3">
    <citation type="submission" date="2020-12" db="UniProtKB">
        <authorList>
            <consortium name="EnsemblPlants"/>
        </authorList>
    </citation>
    <scope>IDENTIFICATION</scope>
</reference>
<evidence type="ECO:0000256" key="1">
    <source>
        <dbReference type="SAM" id="MobiDB-lite"/>
    </source>
</evidence>
<dbReference type="Proteomes" id="UP000006727">
    <property type="component" value="Chromosome 24"/>
</dbReference>
<dbReference type="FunCoup" id="A0A2K1IFF2">
    <property type="interactions" value="199"/>
</dbReference>
<evidence type="ECO:0000259" key="2">
    <source>
        <dbReference type="Pfam" id="PF04073"/>
    </source>
</evidence>